<feature type="transmembrane region" description="Helical" evidence="1">
    <location>
        <begin position="64"/>
        <end position="88"/>
    </location>
</feature>
<gene>
    <name evidence="2" type="ORF">J2S43_006293</name>
</gene>
<accession>A0ABT9N3B8</accession>
<name>A0ABT9N3B8_9ACTN</name>
<evidence type="ECO:0000313" key="2">
    <source>
        <dbReference type="EMBL" id="MDP9797781.1"/>
    </source>
</evidence>
<organism evidence="2 3">
    <name type="scientific">Catenuloplanes nepalensis</name>
    <dbReference type="NCBI Taxonomy" id="587533"/>
    <lineage>
        <taxon>Bacteria</taxon>
        <taxon>Bacillati</taxon>
        <taxon>Actinomycetota</taxon>
        <taxon>Actinomycetes</taxon>
        <taxon>Micromonosporales</taxon>
        <taxon>Micromonosporaceae</taxon>
        <taxon>Catenuloplanes</taxon>
    </lineage>
</organism>
<keyword evidence="1" id="KW-0472">Membrane</keyword>
<evidence type="ECO:0000256" key="1">
    <source>
        <dbReference type="SAM" id="Phobius"/>
    </source>
</evidence>
<sequence length="94" mass="10175">MVPPSKISIVFALIMTPLMFTGATQYPWKSLDSMAWFQVVTLLNPLTYLSEAVSAASMPEVPHIAPWISLLALPGFGAVFTAAGLHGFRRRAVA</sequence>
<comment type="caution">
    <text evidence="2">The sequence shown here is derived from an EMBL/GenBank/DDBJ whole genome shotgun (WGS) entry which is preliminary data.</text>
</comment>
<evidence type="ECO:0000313" key="3">
    <source>
        <dbReference type="Proteomes" id="UP001240984"/>
    </source>
</evidence>
<feature type="transmembrane region" description="Helical" evidence="1">
    <location>
        <begin position="7"/>
        <end position="28"/>
    </location>
</feature>
<proteinExistence type="predicted"/>
<keyword evidence="3" id="KW-1185">Reference proteome</keyword>
<reference evidence="2 3" key="1">
    <citation type="submission" date="2023-07" db="EMBL/GenBank/DDBJ databases">
        <title>Sequencing the genomes of 1000 actinobacteria strains.</title>
        <authorList>
            <person name="Klenk H.-P."/>
        </authorList>
    </citation>
    <scope>NUCLEOTIDE SEQUENCE [LARGE SCALE GENOMIC DNA]</scope>
    <source>
        <strain evidence="2 3">DSM 44710</strain>
    </source>
</reference>
<keyword evidence="1" id="KW-0812">Transmembrane</keyword>
<dbReference type="EMBL" id="JAUSRA010000001">
    <property type="protein sequence ID" value="MDP9797781.1"/>
    <property type="molecule type" value="Genomic_DNA"/>
</dbReference>
<dbReference type="RefSeq" id="WP_306835162.1">
    <property type="nucleotide sequence ID" value="NZ_JAUSRA010000001.1"/>
</dbReference>
<keyword evidence="1" id="KW-1133">Transmembrane helix</keyword>
<dbReference type="Proteomes" id="UP001240984">
    <property type="component" value="Unassembled WGS sequence"/>
</dbReference>
<protein>
    <submittedName>
        <fullName evidence="2">ABC-type multidrug transport system permease subunit</fullName>
    </submittedName>
</protein>